<dbReference type="EMBL" id="PIQN01000039">
    <property type="protein sequence ID" value="PKA38828.1"/>
    <property type="molecule type" value="Genomic_DNA"/>
</dbReference>
<dbReference type="AlphaFoldDB" id="A0A2N0CYF0"/>
<evidence type="ECO:0000313" key="1">
    <source>
        <dbReference type="EMBL" id="PKA38828.1"/>
    </source>
</evidence>
<gene>
    <name evidence="1" type="ORF">CWR43_35835</name>
</gene>
<dbReference type="Proteomes" id="UP000232164">
    <property type="component" value="Unassembled WGS sequence"/>
</dbReference>
<organism evidence="1 2">
    <name type="scientific">Rhizobium sullae</name>
    <name type="common">Rhizobium hedysari</name>
    <dbReference type="NCBI Taxonomy" id="50338"/>
    <lineage>
        <taxon>Bacteria</taxon>
        <taxon>Pseudomonadati</taxon>
        <taxon>Pseudomonadota</taxon>
        <taxon>Alphaproteobacteria</taxon>
        <taxon>Hyphomicrobiales</taxon>
        <taxon>Rhizobiaceae</taxon>
        <taxon>Rhizobium/Agrobacterium group</taxon>
        <taxon>Rhizobium</taxon>
    </lineage>
</organism>
<name>A0A2N0CYF0_RHISU</name>
<proteinExistence type="predicted"/>
<dbReference type="RefSeq" id="WP_100773321.1">
    <property type="nucleotide sequence ID" value="NZ_PIQN01000039.1"/>
</dbReference>
<protein>
    <submittedName>
        <fullName evidence="1">Uncharacterized protein</fullName>
    </submittedName>
</protein>
<comment type="caution">
    <text evidence="1">The sequence shown here is derived from an EMBL/GenBank/DDBJ whole genome shotgun (WGS) entry which is preliminary data.</text>
</comment>
<evidence type="ECO:0000313" key="2">
    <source>
        <dbReference type="Proteomes" id="UP000232164"/>
    </source>
</evidence>
<accession>A0A2N0CYF0</accession>
<reference evidence="1 2" key="1">
    <citation type="submission" date="2017-11" db="EMBL/GenBank/DDBJ databases">
        <authorList>
            <person name="Han C.G."/>
        </authorList>
    </citation>
    <scope>NUCLEOTIDE SEQUENCE [LARGE SCALE GENOMIC DNA]</scope>
    <source>
        <strain evidence="1 2">HCNT1</strain>
    </source>
</reference>
<sequence length="126" mass="14337">MLEDRFLKRLSKKARKGLRGWPIATIAFYGPNLSQATKVAVGIVPSENAAVEELRDWKVERGDVRADPGIAREILEFIEEHQARSVVMTDGIIGCPHQEGIDYEGEWCPVCEFWHGRDRFTGQRVQ</sequence>
<reference evidence="1 2" key="2">
    <citation type="submission" date="2017-12" db="EMBL/GenBank/DDBJ databases">
        <title>Genome sequence of Rhizobium sullae HCNT1 isolated from Sulla coronaria nodules and featuring peculiar denitrification phenotypes.</title>
        <authorList>
            <person name="De Diego-Diaz B."/>
            <person name="Treu L."/>
            <person name="Campanaro S."/>
            <person name="Da Silva Duarte V."/>
            <person name="Basaglia M."/>
            <person name="Favaro L."/>
            <person name="Casella S."/>
            <person name="Squartini A."/>
        </authorList>
    </citation>
    <scope>NUCLEOTIDE SEQUENCE [LARGE SCALE GENOMIC DNA]</scope>
    <source>
        <strain evidence="1 2">HCNT1</strain>
    </source>
</reference>